<keyword evidence="1" id="KW-1133">Transmembrane helix</keyword>
<keyword evidence="1" id="KW-0472">Membrane</keyword>
<reference evidence="2 3" key="1">
    <citation type="submission" date="2013-01" db="EMBL/GenBank/DDBJ databases">
        <title>The Genome Sequence of Bacillus cereus TIAC219.</title>
        <authorList>
            <consortium name="The Broad Institute Genome Sequencing Platform"/>
            <consortium name="The Broad Institute Genome Sequencing Center for Infectious Disease"/>
            <person name="Feldgarden M."/>
            <person name="Van der Auwera G.A."/>
            <person name="Mahillon J."/>
            <person name="Duprez V."/>
            <person name="Timmery S."/>
            <person name="Mattelet C."/>
            <person name="Dierick K."/>
            <person name="Sun M."/>
            <person name="Yu Z."/>
            <person name="Zhu L."/>
            <person name="Hu X."/>
            <person name="Shank E.B."/>
            <person name="Swiecicka I."/>
            <person name="Hansen B.M."/>
            <person name="Andrup L."/>
            <person name="Walker B."/>
            <person name="Young S.K."/>
            <person name="Zeng Q."/>
            <person name="Gargeya S."/>
            <person name="Fitzgerald M."/>
            <person name="Haas B."/>
            <person name="Abouelleil A."/>
            <person name="Alvarado L."/>
            <person name="Arachchi H.M."/>
            <person name="Berlin A.M."/>
            <person name="Chapman S.B."/>
            <person name="Dewar J."/>
            <person name="Goldberg J."/>
            <person name="Griggs A."/>
            <person name="Gujja S."/>
            <person name="Hansen M."/>
            <person name="Howarth C."/>
            <person name="Imamovic A."/>
            <person name="Larimer J."/>
            <person name="McCowan C."/>
            <person name="Murphy C."/>
            <person name="Neiman D."/>
            <person name="Pearson M."/>
            <person name="Priest M."/>
            <person name="Roberts A."/>
            <person name="Saif S."/>
            <person name="Shea T."/>
            <person name="Sisk P."/>
            <person name="Sykes S."/>
            <person name="Wortman J."/>
            <person name="Nusbaum C."/>
            <person name="Birren B."/>
        </authorList>
    </citation>
    <scope>NUCLEOTIDE SEQUENCE [LARGE SCALE GENOMIC DNA]</scope>
    <source>
        <strain evidence="2 3">TIAC219</strain>
    </source>
</reference>
<dbReference type="AlphaFoldDB" id="A0ABC9SQI7"/>
<sequence length="85" mass="9431">MNLQQTVRSSITVIFRLAALITAVLFGLFSLMSFFSNDYGNDGIFNGIVFLVSGGLTAAFFMFMAVVIELKEATLVELRQLNEKE</sequence>
<feature type="transmembrane region" description="Helical" evidence="1">
    <location>
        <begin position="47"/>
        <end position="70"/>
    </location>
</feature>
<feature type="transmembrane region" description="Helical" evidence="1">
    <location>
        <begin position="12"/>
        <end position="35"/>
    </location>
</feature>
<proteinExistence type="predicted"/>
<dbReference type="EMBL" id="AHCJ01000083">
    <property type="protein sequence ID" value="EOQ57850.1"/>
    <property type="molecule type" value="Genomic_DNA"/>
</dbReference>
<evidence type="ECO:0000313" key="3">
    <source>
        <dbReference type="Proteomes" id="UP000014060"/>
    </source>
</evidence>
<accession>A0ABC9SQI7</accession>
<evidence type="ECO:0008006" key="4">
    <source>
        <dbReference type="Google" id="ProtNLM"/>
    </source>
</evidence>
<dbReference type="Proteomes" id="UP000014060">
    <property type="component" value="Unassembled WGS sequence"/>
</dbReference>
<organism evidence="2 3">
    <name type="scientific">Bacillus cereus TIAC219</name>
    <dbReference type="NCBI Taxonomy" id="718222"/>
    <lineage>
        <taxon>Bacteria</taxon>
        <taxon>Bacillati</taxon>
        <taxon>Bacillota</taxon>
        <taxon>Bacilli</taxon>
        <taxon>Bacillales</taxon>
        <taxon>Bacillaceae</taxon>
        <taxon>Bacillus</taxon>
        <taxon>Bacillus cereus group</taxon>
    </lineage>
</organism>
<dbReference type="RefSeq" id="WP_001053270.1">
    <property type="nucleotide sequence ID" value="NZ_KB976014.1"/>
</dbReference>
<gene>
    <name evidence="2" type="ORF">IAY_06236</name>
</gene>
<keyword evidence="1" id="KW-0812">Transmembrane</keyword>
<evidence type="ECO:0000313" key="2">
    <source>
        <dbReference type="EMBL" id="EOQ57850.1"/>
    </source>
</evidence>
<name>A0ABC9SQI7_BACCE</name>
<protein>
    <recommendedName>
        <fullName evidence="4">Integral membrane protein</fullName>
    </recommendedName>
</protein>
<comment type="caution">
    <text evidence="2">The sequence shown here is derived from an EMBL/GenBank/DDBJ whole genome shotgun (WGS) entry which is preliminary data.</text>
</comment>
<evidence type="ECO:0000256" key="1">
    <source>
        <dbReference type="SAM" id="Phobius"/>
    </source>
</evidence>